<dbReference type="AlphaFoldDB" id="A0A8J3ADM4"/>
<dbReference type="InterPro" id="IPR001000">
    <property type="entry name" value="GH10_dom"/>
</dbReference>
<feature type="domain" description="SLH" evidence="11">
    <location>
        <begin position="431"/>
        <end position="494"/>
    </location>
</feature>
<evidence type="ECO:0000259" key="11">
    <source>
        <dbReference type="PROSITE" id="PS51272"/>
    </source>
</evidence>
<evidence type="ECO:0000313" key="13">
    <source>
        <dbReference type="EMBL" id="GGI09775.1"/>
    </source>
</evidence>
<comment type="catalytic activity">
    <reaction evidence="1 9">
        <text>Endohydrolysis of (1-&gt;4)-beta-D-xylosidic linkages in xylans.</text>
        <dbReference type="EC" id="3.2.1.8"/>
    </reaction>
</comment>
<dbReference type="Pfam" id="PF00395">
    <property type="entry name" value="SLH"/>
    <property type="match status" value="3"/>
</dbReference>
<sequence length="545" mass="59358">MRRTRTPRRSTVALSLAAALAATALAPTAGLADDTARPASATDTLRGVAPLDLEVGVAVAGGGHHLEMPYPDPFPNDVVYRSHLAREFSSLTPENHLKWEFVHPEQGTYNLAPAEAIVEFAEANGQVVRGHTLLWHSQNPLWLEEGDFTPDELRGILREHILTVVGHFAGRIQQWDVANEIFTGEGEFREENIWIRNLGPGIIADAFRWAHEADPDALLFFNDYSVESINAKSTAYYELAQQLLDEGVPVDGFGAQGHLGIQWGFPGDLQANLERFDALGLETAITEVDVRMVLDDTGRPTPAQLARQADDYRRTLQACLNVEGCRSYTIWGWSDRYSWVPVFFPDQGAATVTFEDFSRKPAYYALHRTLLDSLPGYPDVPAGAHEANIRALSRDGIVAGFRDGTFRPASSLTRGQLATLLAQAAGLDTTGTTTRFTDVAGTQHEGAIAALVAAGVVDGYRDHTFRPGATINRAQLATMLANWLELDDVDTGPFTDLTPTHAGAINALYGANVVFGTTATTFSPNQPVRRDQAASLVSRARVLTD</sequence>
<keyword evidence="14" id="KW-1185">Reference proteome</keyword>
<dbReference type="PROSITE" id="PS51272">
    <property type="entry name" value="SLH"/>
    <property type="match status" value="2"/>
</dbReference>
<feature type="chain" id="PRO_5038810900" description="Beta-xylanase" evidence="10">
    <location>
        <begin position="33"/>
        <end position="545"/>
    </location>
</feature>
<comment type="caution">
    <text evidence="13">The sequence shown here is derived from an EMBL/GenBank/DDBJ whole genome shotgun (WGS) entry which is preliminary data.</text>
</comment>
<keyword evidence="6 9" id="KW-0119">Carbohydrate metabolism</keyword>
<evidence type="ECO:0000256" key="5">
    <source>
        <dbReference type="ARBA" id="ARBA00022801"/>
    </source>
</evidence>
<evidence type="ECO:0000256" key="1">
    <source>
        <dbReference type="ARBA" id="ARBA00000681"/>
    </source>
</evidence>
<dbReference type="RefSeq" id="WP_130650189.1">
    <property type="nucleotide sequence ID" value="NZ_BMHA01000018.1"/>
</dbReference>
<keyword evidence="5 9" id="KW-0378">Hydrolase</keyword>
<proteinExistence type="inferred from homology"/>
<evidence type="ECO:0000256" key="3">
    <source>
        <dbReference type="ARBA" id="ARBA00022651"/>
    </source>
</evidence>
<dbReference type="InterPro" id="IPR044846">
    <property type="entry name" value="GH10"/>
</dbReference>
<dbReference type="PROSITE" id="PS51760">
    <property type="entry name" value="GH10_2"/>
    <property type="match status" value="1"/>
</dbReference>
<dbReference type="InterPro" id="IPR017853">
    <property type="entry name" value="GH"/>
</dbReference>
<dbReference type="EMBL" id="BMHA01000018">
    <property type="protein sequence ID" value="GGI09775.1"/>
    <property type="molecule type" value="Genomic_DNA"/>
</dbReference>
<keyword evidence="7 9" id="KW-0326">Glycosidase</keyword>
<name>A0A8J3ADM4_9ACTN</name>
<dbReference type="InterPro" id="IPR001119">
    <property type="entry name" value="SLH_dom"/>
</dbReference>
<dbReference type="OrthoDB" id="9815836at2"/>
<dbReference type="Gene3D" id="3.20.20.80">
    <property type="entry name" value="Glycosidases"/>
    <property type="match status" value="1"/>
</dbReference>
<evidence type="ECO:0000259" key="12">
    <source>
        <dbReference type="PROSITE" id="PS51760"/>
    </source>
</evidence>
<reference evidence="13" key="1">
    <citation type="journal article" date="2014" name="Int. J. Syst. Evol. Microbiol.">
        <title>Complete genome sequence of Corynebacterium casei LMG S-19264T (=DSM 44701T), isolated from a smear-ripened cheese.</title>
        <authorList>
            <consortium name="US DOE Joint Genome Institute (JGI-PGF)"/>
            <person name="Walter F."/>
            <person name="Albersmeier A."/>
            <person name="Kalinowski J."/>
            <person name="Ruckert C."/>
        </authorList>
    </citation>
    <scope>NUCLEOTIDE SEQUENCE</scope>
    <source>
        <strain evidence="13">CGMCC 1.14988</strain>
    </source>
</reference>
<dbReference type="SUPFAM" id="SSF51445">
    <property type="entry name" value="(Trans)glycosidases"/>
    <property type="match status" value="1"/>
</dbReference>
<keyword evidence="8 9" id="KW-0624">Polysaccharide degradation</keyword>
<accession>A0A8J3ADM4</accession>
<keyword evidence="3" id="KW-0858">Xylan degradation</keyword>
<evidence type="ECO:0000256" key="10">
    <source>
        <dbReference type="SAM" id="SignalP"/>
    </source>
</evidence>
<evidence type="ECO:0000313" key="14">
    <source>
        <dbReference type="Proteomes" id="UP000650511"/>
    </source>
</evidence>
<dbReference type="PRINTS" id="PR00134">
    <property type="entry name" value="GLHYDRLASE10"/>
</dbReference>
<dbReference type="Proteomes" id="UP000650511">
    <property type="component" value="Unassembled WGS sequence"/>
</dbReference>
<feature type="domain" description="GH10" evidence="12">
    <location>
        <begin position="75"/>
        <end position="369"/>
    </location>
</feature>
<dbReference type="EC" id="3.2.1.8" evidence="9"/>
<keyword evidence="4 10" id="KW-0732">Signal</keyword>
<dbReference type="GO" id="GO:0045493">
    <property type="term" value="P:xylan catabolic process"/>
    <property type="evidence" value="ECO:0007669"/>
    <property type="project" value="UniProtKB-KW"/>
</dbReference>
<evidence type="ECO:0000256" key="7">
    <source>
        <dbReference type="ARBA" id="ARBA00023295"/>
    </source>
</evidence>
<evidence type="ECO:0000256" key="9">
    <source>
        <dbReference type="RuleBase" id="RU361174"/>
    </source>
</evidence>
<evidence type="ECO:0000256" key="8">
    <source>
        <dbReference type="ARBA" id="ARBA00023326"/>
    </source>
</evidence>
<dbReference type="PANTHER" id="PTHR31490:SF88">
    <property type="entry name" value="BETA-XYLANASE"/>
    <property type="match status" value="1"/>
</dbReference>
<evidence type="ECO:0000256" key="4">
    <source>
        <dbReference type="ARBA" id="ARBA00022729"/>
    </source>
</evidence>
<evidence type="ECO:0000256" key="2">
    <source>
        <dbReference type="ARBA" id="ARBA00007495"/>
    </source>
</evidence>
<comment type="similarity">
    <text evidence="2 9">Belongs to the glycosyl hydrolase 10 (cellulase F) family.</text>
</comment>
<feature type="domain" description="SLH" evidence="11">
    <location>
        <begin position="372"/>
        <end position="430"/>
    </location>
</feature>
<organism evidence="13 14">
    <name type="scientific">Egicoccus halophilus</name>
    <dbReference type="NCBI Taxonomy" id="1670830"/>
    <lineage>
        <taxon>Bacteria</taxon>
        <taxon>Bacillati</taxon>
        <taxon>Actinomycetota</taxon>
        <taxon>Nitriliruptoria</taxon>
        <taxon>Egicoccales</taxon>
        <taxon>Egicoccaceae</taxon>
        <taxon>Egicoccus</taxon>
    </lineage>
</organism>
<evidence type="ECO:0000256" key="6">
    <source>
        <dbReference type="ARBA" id="ARBA00023277"/>
    </source>
</evidence>
<protein>
    <recommendedName>
        <fullName evidence="9">Beta-xylanase</fullName>
        <ecNumber evidence="9">3.2.1.8</ecNumber>
    </recommendedName>
</protein>
<reference evidence="13" key="2">
    <citation type="submission" date="2020-09" db="EMBL/GenBank/DDBJ databases">
        <authorList>
            <person name="Sun Q."/>
            <person name="Zhou Y."/>
        </authorList>
    </citation>
    <scope>NUCLEOTIDE SEQUENCE</scope>
    <source>
        <strain evidence="13">CGMCC 1.14988</strain>
    </source>
</reference>
<dbReference type="GO" id="GO:0031176">
    <property type="term" value="F:endo-1,4-beta-xylanase activity"/>
    <property type="evidence" value="ECO:0007669"/>
    <property type="project" value="UniProtKB-EC"/>
</dbReference>
<gene>
    <name evidence="13" type="ORF">GCM10011354_35750</name>
</gene>
<dbReference type="SMART" id="SM00633">
    <property type="entry name" value="Glyco_10"/>
    <property type="match status" value="1"/>
</dbReference>
<dbReference type="PANTHER" id="PTHR31490">
    <property type="entry name" value="GLYCOSYL HYDROLASE"/>
    <property type="match status" value="1"/>
</dbReference>
<dbReference type="Pfam" id="PF00331">
    <property type="entry name" value="Glyco_hydro_10"/>
    <property type="match status" value="1"/>
</dbReference>
<feature type="signal peptide" evidence="10">
    <location>
        <begin position="1"/>
        <end position="32"/>
    </location>
</feature>